<dbReference type="AlphaFoldDB" id="A0A0E9XUW2"/>
<evidence type="ECO:0000313" key="1">
    <source>
        <dbReference type="EMBL" id="JAI05656.1"/>
    </source>
</evidence>
<protein>
    <submittedName>
        <fullName evidence="1">Uncharacterized protein</fullName>
    </submittedName>
</protein>
<reference evidence="1" key="1">
    <citation type="submission" date="2014-11" db="EMBL/GenBank/DDBJ databases">
        <authorList>
            <person name="Amaro Gonzalez C."/>
        </authorList>
    </citation>
    <scope>NUCLEOTIDE SEQUENCE</scope>
</reference>
<accession>A0A0E9XUW2</accession>
<dbReference type="EMBL" id="GBXM01002922">
    <property type="protein sequence ID" value="JAI05656.1"/>
    <property type="molecule type" value="Transcribed_RNA"/>
</dbReference>
<organism evidence="1">
    <name type="scientific">Anguilla anguilla</name>
    <name type="common">European freshwater eel</name>
    <name type="synonym">Muraena anguilla</name>
    <dbReference type="NCBI Taxonomy" id="7936"/>
    <lineage>
        <taxon>Eukaryota</taxon>
        <taxon>Metazoa</taxon>
        <taxon>Chordata</taxon>
        <taxon>Craniata</taxon>
        <taxon>Vertebrata</taxon>
        <taxon>Euteleostomi</taxon>
        <taxon>Actinopterygii</taxon>
        <taxon>Neopterygii</taxon>
        <taxon>Teleostei</taxon>
        <taxon>Anguilliformes</taxon>
        <taxon>Anguillidae</taxon>
        <taxon>Anguilla</taxon>
    </lineage>
</organism>
<name>A0A0E9XUW2_ANGAN</name>
<reference evidence="1" key="2">
    <citation type="journal article" date="2015" name="Fish Shellfish Immunol.">
        <title>Early steps in the European eel (Anguilla anguilla)-Vibrio vulnificus interaction in the gills: Role of the RtxA13 toxin.</title>
        <authorList>
            <person name="Callol A."/>
            <person name="Pajuelo D."/>
            <person name="Ebbesson L."/>
            <person name="Teles M."/>
            <person name="MacKenzie S."/>
            <person name="Amaro C."/>
        </authorList>
    </citation>
    <scope>NUCLEOTIDE SEQUENCE</scope>
</reference>
<sequence length="61" mass="6741">MKDIALFKLNLDVYFSGSVVVTYFHAETGKLELLAHAAHFPDAARTQAMQKYMPSALSHTG</sequence>
<proteinExistence type="predicted"/>